<proteinExistence type="predicted"/>
<organism evidence="2">
    <name type="scientific">Arion vulgaris</name>
    <dbReference type="NCBI Taxonomy" id="1028688"/>
    <lineage>
        <taxon>Eukaryota</taxon>
        <taxon>Metazoa</taxon>
        <taxon>Spiralia</taxon>
        <taxon>Lophotrochozoa</taxon>
        <taxon>Mollusca</taxon>
        <taxon>Gastropoda</taxon>
        <taxon>Heterobranchia</taxon>
        <taxon>Euthyneura</taxon>
        <taxon>Panpulmonata</taxon>
        <taxon>Eupulmonata</taxon>
        <taxon>Stylommatophora</taxon>
        <taxon>Helicina</taxon>
        <taxon>Arionoidea</taxon>
        <taxon>Arionidae</taxon>
        <taxon>Arion</taxon>
    </lineage>
</organism>
<protein>
    <recommendedName>
        <fullName evidence="1">BEACH-type PH domain-containing protein</fullName>
    </recommendedName>
</protein>
<reference evidence="2" key="1">
    <citation type="submission" date="2014-12" db="EMBL/GenBank/DDBJ databases">
        <title>Insight into the proteome of Arion vulgaris.</title>
        <authorList>
            <person name="Aradska J."/>
            <person name="Bulat T."/>
            <person name="Smidak R."/>
            <person name="Sarate P."/>
            <person name="Gangsoo J."/>
            <person name="Sialana F."/>
            <person name="Bilban M."/>
            <person name="Lubec G."/>
        </authorList>
    </citation>
    <scope>NUCLEOTIDE SEQUENCE</scope>
    <source>
        <tissue evidence="2">Skin</tissue>
    </source>
</reference>
<feature type="non-terminal residue" evidence="2">
    <location>
        <position position="333"/>
    </location>
</feature>
<dbReference type="InterPro" id="IPR050865">
    <property type="entry name" value="BEACH_Domain"/>
</dbReference>
<gene>
    <name evidence="2" type="primary">ORF70341</name>
</gene>
<name>A0A0B6ZM72_9EUPU</name>
<dbReference type="PROSITE" id="PS51783">
    <property type="entry name" value="PH_BEACH"/>
    <property type="match status" value="1"/>
</dbReference>
<feature type="non-terminal residue" evidence="2">
    <location>
        <position position="1"/>
    </location>
</feature>
<dbReference type="PANTHER" id="PTHR13743">
    <property type="entry name" value="BEIGE/BEACH-RELATED"/>
    <property type="match status" value="1"/>
</dbReference>
<dbReference type="InterPro" id="IPR023362">
    <property type="entry name" value="PH-BEACH_dom"/>
</dbReference>
<dbReference type="AlphaFoldDB" id="A0A0B6ZM72"/>
<accession>A0A0B6ZM72</accession>
<feature type="domain" description="BEACH-type PH" evidence="1">
    <location>
        <begin position="268"/>
        <end position="333"/>
    </location>
</feature>
<evidence type="ECO:0000313" key="2">
    <source>
        <dbReference type="EMBL" id="CEK69477.1"/>
    </source>
</evidence>
<evidence type="ECO:0000259" key="1">
    <source>
        <dbReference type="PROSITE" id="PS51783"/>
    </source>
</evidence>
<dbReference type="EMBL" id="HACG01022612">
    <property type="protein sequence ID" value="CEK69477.1"/>
    <property type="molecule type" value="Transcribed_RNA"/>
</dbReference>
<dbReference type="PANTHER" id="PTHR13743:SF86">
    <property type="entry name" value="LYSOSOMAL-TRAFFICKING REGULATOR"/>
    <property type="match status" value="1"/>
</dbReference>
<sequence>TRLLLCIMSQKVHFDLRTFSLAFIMTEPYGKDAIKTIITDKQVGTELSFYLYNLLASWRDWLSPTDREHGFALMLILRSAGFSMNSPDTMLTQAQVNALMEDTKQIELKYRKELAAWLQKREVGTVRITNKFEPVRRRIAEQAMTVTQDVTRLQVEERKKLVALIKKSMTTQIQLKKQWQELVQNLSHERGVWYQKASYPQSWQLDPTEGPGRVRKRLQRCHLEIEKKFLMQSHQQKLDAVKVDPPLIFLFEDDHQMSDSAALIYRLYTNEKIQHTCKCTVVSPASESRGELLVGEVCIFFVADGAITVANYTQMLLGNLDQLSITWPHTDIR</sequence>